<dbReference type="SUPFAM" id="SSF56801">
    <property type="entry name" value="Acetyl-CoA synthetase-like"/>
    <property type="match status" value="1"/>
</dbReference>
<dbReference type="Pfam" id="PF00501">
    <property type="entry name" value="AMP-binding"/>
    <property type="match status" value="1"/>
</dbReference>
<dbReference type="EMBL" id="JABSTU010000009">
    <property type="protein sequence ID" value="KAH8020377.1"/>
    <property type="molecule type" value="Genomic_DNA"/>
</dbReference>
<dbReference type="InterPro" id="IPR000873">
    <property type="entry name" value="AMP-dep_synth/lig_dom"/>
</dbReference>
<dbReference type="GO" id="GO:0016405">
    <property type="term" value="F:CoA-ligase activity"/>
    <property type="evidence" value="ECO:0007669"/>
    <property type="project" value="TreeGrafter"/>
</dbReference>
<reference evidence="4" key="1">
    <citation type="journal article" date="2020" name="Cell">
        <title>Large-Scale Comparative Analyses of Tick Genomes Elucidate Their Genetic Diversity and Vector Capacities.</title>
        <authorList>
            <consortium name="Tick Genome and Microbiome Consortium (TIGMIC)"/>
            <person name="Jia N."/>
            <person name="Wang J."/>
            <person name="Shi W."/>
            <person name="Du L."/>
            <person name="Sun Y."/>
            <person name="Zhan W."/>
            <person name="Jiang J.F."/>
            <person name="Wang Q."/>
            <person name="Zhang B."/>
            <person name="Ji P."/>
            <person name="Bell-Sakyi L."/>
            <person name="Cui X.M."/>
            <person name="Yuan T.T."/>
            <person name="Jiang B.G."/>
            <person name="Yang W.F."/>
            <person name="Lam T.T."/>
            <person name="Chang Q.C."/>
            <person name="Ding S.J."/>
            <person name="Wang X.J."/>
            <person name="Zhu J.G."/>
            <person name="Ruan X.D."/>
            <person name="Zhao L."/>
            <person name="Wei J.T."/>
            <person name="Ye R.Z."/>
            <person name="Que T.C."/>
            <person name="Du C.H."/>
            <person name="Zhou Y.H."/>
            <person name="Cheng J.X."/>
            <person name="Dai P.F."/>
            <person name="Guo W.B."/>
            <person name="Han X.H."/>
            <person name="Huang E.J."/>
            <person name="Li L.F."/>
            <person name="Wei W."/>
            <person name="Gao Y.C."/>
            <person name="Liu J.Z."/>
            <person name="Shao H.Z."/>
            <person name="Wang X."/>
            <person name="Wang C.C."/>
            <person name="Yang T.C."/>
            <person name="Huo Q.B."/>
            <person name="Li W."/>
            <person name="Chen H.Y."/>
            <person name="Chen S.E."/>
            <person name="Zhou L.G."/>
            <person name="Ni X.B."/>
            <person name="Tian J.H."/>
            <person name="Sheng Y."/>
            <person name="Liu T."/>
            <person name="Pan Y.S."/>
            <person name="Xia L.Y."/>
            <person name="Li J."/>
            <person name="Zhao F."/>
            <person name="Cao W.C."/>
        </authorList>
    </citation>
    <scope>NUCLEOTIDE SEQUENCE</scope>
    <source>
        <strain evidence="4">Rmic-2018</strain>
    </source>
</reference>
<evidence type="ECO:0000313" key="5">
    <source>
        <dbReference type="Proteomes" id="UP000821866"/>
    </source>
</evidence>
<dbReference type="GO" id="GO:0005777">
    <property type="term" value="C:peroxisome"/>
    <property type="evidence" value="ECO:0007669"/>
    <property type="project" value="UniProtKB-SubCell"/>
</dbReference>
<reference evidence="4" key="2">
    <citation type="submission" date="2021-09" db="EMBL/GenBank/DDBJ databases">
        <authorList>
            <person name="Jia N."/>
            <person name="Wang J."/>
            <person name="Shi W."/>
            <person name="Du L."/>
            <person name="Sun Y."/>
            <person name="Zhan W."/>
            <person name="Jiang J."/>
            <person name="Wang Q."/>
            <person name="Zhang B."/>
            <person name="Ji P."/>
            <person name="Sakyi L.B."/>
            <person name="Cui X."/>
            <person name="Yuan T."/>
            <person name="Jiang B."/>
            <person name="Yang W."/>
            <person name="Lam T.T.-Y."/>
            <person name="Chang Q."/>
            <person name="Ding S."/>
            <person name="Wang X."/>
            <person name="Zhu J."/>
            <person name="Ruan X."/>
            <person name="Zhao L."/>
            <person name="Wei J."/>
            <person name="Que T."/>
            <person name="Du C."/>
            <person name="Cheng J."/>
            <person name="Dai P."/>
            <person name="Han X."/>
            <person name="Huang E."/>
            <person name="Gao Y."/>
            <person name="Liu J."/>
            <person name="Shao H."/>
            <person name="Ye R."/>
            <person name="Li L."/>
            <person name="Wei W."/>
            <person name="Wang X."/>
            <person name="Wang C."/>
            <person name="Huo Q."/>
            <person name="Li W."/>
            <person name="Guo W."/>
            <person name="Chen H."/>
            <person name="Chen S."/>
            <person name="Zhou L."/>
            <person name="Zhou L."/>
            <person name="Ni X."/>
            <person name="Tian J."/>
            <person name="Zhou Y."/>
            <person name="Sheng Y."/>
            <person name="Liu T."/>
            <person name="Pan Y."/>
            <person name="Xia L."/>
            <person name="Li J."/>
            <person name="Zhao F."/>
            <person name="Cao W."/>
        </authorList>
    </citation>
    <scope>NUCLEOTIDE SEQUENCE</scope>
    <source>
        <strain evidence="4">Rmic-2018</strain>
        <tissue evidence="4">Larvae</tissue>
    </source>
</reference>
<dbReference type="Gene3D" id="3.40.50.980">
    <property type="match status" value="2"/>
</dbReference>
<dbReference type="VEuPathDB" id="VectorBase:LOC119173602"/>
<feature type="domain" description="AMP-dependent synthetase/ligase" evidence="3">
    <location>
        <begin position="19"/>
        <end position="120"/>
    </location>
</feature>
<protein>
    <recommendedName>
        <fullName evidence="3">AMP-dependent synthetase/ligase domain-containing protein</fullName>
    </recommendedName>
</protein>
<dbReference type="AlphaFoldDB" id="A0A9J6DEJ9"/>
<gene>
    <name evidence="4" type="ORF">HPB51_001010</name>
</gene>
<evidence type="ECO:0000313" key="4">
    <source>
        <dbReference type="EMBL" id="KAH8020377.1"/>
    </source>
</evidence>
<name>A0A9J6DEJ9_RHIMP</name>
<organism evidence="4 5">
    <name type="scientific">Rhipicephalus microplus</name>
    <name type="common">Cattle tick</name>
    <name type="synonym">Boophilus microplus</name>
    <dbReference type="NCBI Taxonomy" id="6941"/>
    <lineage>
        <taxon>Eukaryota</taxon>
        <taxon>Metazoa</taxon>
        <taxon>Ecdysozoa</taxon>
        <taxon>Arthropoda</taxon>
        <taxon>Chelicerata</taxon>
        <taxon>Arachnida</taxon>
        <taxon>Acari</taxon>
        <taxon>Parasitiformes</taxon>
        <taxon>Ixodida</taxon>
        <taxon>Ixodoidea</taxon>
        <taxon>Ixodidae</taxon>
        <taxon>Rhipicephalinae</taxon>
        <taxon>Rhipicephalus</taxon>
        <taxon>Boophilus</taxon>
    </lineage>
</organism>
<evidence type="ECO:0000256" key="1">
    <source>
        <dbReference type="ARBA" id="ARBA00004275"/>
    </source>
</evidence>
<dbReference type="PANTHER" id="PTHR24096">
    <property type="entry name" value="LONG-CHAIN-FATTY-ACID--COA LIGASE"/>
    <property type="match status" value="1"/>
</dbReference>
<dbReference type="Proteomes" id="UP000821866">
    <property type="component" value="Chromosome 7"/>
</dbReference>
<sequence>MRDKTFSDSTKDSRDECGELEARMTDADATHVVTDSPNAEKVGKVCDQISLSDENRFVLGEAEGFISILGFEHLDNKDFREVAVLDPPNTLAAIAFSSGTGGQVKGVEITHYSFVANMVQNK</sequence>
<keyword evidence="5" id="KW-1185">Reference proteome</keyword>
<comment type="subcellular location">
    <subcellularLocation>
        <location evidence="1">Peroxisome</location>
    </subcellularLocation>
</comment>
<proteinExistence type="predicted"/>
<evidence type="ECO:0000259" key="3">
    <source>
        <dbReference type="Pfam" id="PF00501"/>
    </source>
</evidence>
<accession>A0A9J6DEJ9</accession>
<evidence type="ECO:0000256" key="2">
    <source>
        <dbReference type="ARBA" id="ARBA00023140"/>
    </source>
</evidence>
<keyword evidence="2" id="KW-0576">Peroxisome</keyword>
<comment type="caution">
    <text evidence="4">The sequence shown here is derived from an EMBL/GenBank/DDBJ whole genome shotgun (WGS) entry which is preliminary data.</text>
</comment>